<dbReference type="AlphaFoldDB" id="A0A091TG36"/>
<evidence type="ECO:0000313" key="1">
    <source>
        <dbReference type="EMBL" id="KFQ73987.1"/>
    </source>
</evidence>
<sequence>SVQELHPADVGEGAGVHPVYVEDPIQVVHLVLDDAGSPARSLPAHRLPVLIHAC</sequence>
<gene>
    <name evidence="1" type="ORF">N335_08144</name>
</gene>
<evidence type="ECO:0000313" key="2">
    <source>
        <dbReference type="Proteomes" id="UP000053638"/>
    </source>
</evidence>
<dbReference type="EMBL" id="KK451697">
    <property type="protein sequence ID" value="KFQ73987.1"/>
    <property type="molecule type" value="Genomic_DNA"/>
</dbReference>
<keyword evidence="2" id="KW-1185">Reference proteome</keyword>
<name>A0A091TG36_PHALP</name>
<feature type="non-terminal residue" evidence="1">
    <location>
        <position position="1"/>
    </location>
</feature>
<feature type="non-terminal residue" evidence="1">
    <location>
        <position position="54"/>
    </location>
</feature>
<proteinExistence type="predicted"/>
<dbReference type="PhylomeDB" id="A0A091TG36"/>
<protein>
    <submittedName>
        <fullName evidence="1">Uncharacterized protein</fullName>
    </submittedName>
</protein>
<dbReference type="Proteomes" id="UP000053638">
    <property type="component" value="Unassembled WGS sequence"/>
</dbReference>
<accession>A0A091TG36</accession>
<reference evidence="1 2" key="1">
    <citation type="submission" date="2014-04" db="EMBL/GenBank/DDBJ databases">
        <title>Genome evolution of avian class.</title>
        <authorList>
            <person name="Zhang G."/>
            <person name="Li C."/>
        </authorList>
    </citation>
    <scope>NUCLEOTIDE SEQUENCE [LARGE SCALE GENOMIC DNA]</scope>
    <source>
        <strain evidence="1">BGI_N335</strain>
    </source>
</reference>
<organism evidence="1 2">
    <name type="scientific">Phaethon lepturus</name>
    <name type="common">White-tailed tropicbird</name>
    <dbReference type="NCBI Taxonomy" id="97097"/>
    <lineage>
        <taxon>Eukaryota</taxon>
        <taxon>Metazoa</taxon>
        <taxon>Chordata</taxon>
        <taxon>Craniata</taxon>
        <taxon>Vertebrata</taxon>
        <taxon>Euteleostomi</taxon>
        <taxon>Archelosauria</taxon>
        <taxon>Archosauria</taxon>
        <taxon>Dinosauria</taxon>
        <taxon>Saurischia</taxon>
        <taxon>Theropoda</taxon>
        <taxon>Coelurosauria</taxon>
        <taxon>Aves</taxon>
        <taxon>Neognathae</taxon>
        <taxon>Neoaves</taxon>
        <taxon>Phaethontimorphae</taxon>
        <taxon>Phaethontiformes</taxon>
        <taxon>Phaethontidae</taxon>
        <taxon>Phaethon</taxon>
    </lineage>
</organism>